<protein>
    <recommendedName>
        <fullName evidence="1">Translation initiation factor eIF2B subunit epsilon</fullName>
    </recommendedName>
    <alternativeName>
        <fullName evidence="2">eIF2B GDP-GTP exchange factor subunit epsilon</fullName>
    </alternativeName>
</protein>
<dbReference type="GO" id="GO:0031369">
    <property type="term" value="F:translation initiation factor binding"/>
    <property type="evidence" value="ECO:0007669"/>
    <property type="project" value="InterPro"/>
</dbReference>
<dbReference type="InterPro" id="IPR003307">
    <property type="entry name" value="W2_domain"/>
</dbReference>
<dbReference type="AlphaFoldDB" id="A0A098VQD3"/>
<dbReference type="InterPro" id="IPR016024">
    <property type="entry name" value="ARM-type_fold"/>
</dbReference>
<keyword evidence="5" id="KW-0648">Protein biosynthesis</keyword>
<feature type="domain" description="W2" evidence="4">
    <location>
        <begin position="615"/>
        <end position="782"/>
    </location>
</feature>
<dbReference type="Proteomes" id="UP000029725">
    <property type="component" value="Unassembled WGS sequence"/>
</dbReference>
<keyword evidence="6" id="KW-1185">Reference proteome</keyword>
<keyword evidence="5" id="KW-0396">Initiation factor</keyword>
<evidence type="ECO:0000256" key="3">
    <source>
        <dbReference type="SAM" id="MobiDB-lite"/>
    </source>
</evidence>
<dbReference type="InterPro" id="IPR044123">
    <property type="entry name" value="W2_eIF2B_epsilon"/>
</dbReference>
<dbReference type="SUPFAM" id="SSF51161">
    <property type="entry name" value="Trimeric LpxA-like enzymes"/>
    <property type="match status" value="1"/>
</dbReference>
<dbReference type="InterPro" id="IPR051956">
    <property type="entry name" value="eIF2B_epsilon"/>
</dbReference>
<feature type="region of interest" description="Disordered" evidence="3">
    <location>
        <begin position="559"/>
        <end position="578"/>
    </location>
</feature>
<dbReference type="SUPFAM" id="SSF53448">
    <property type="entry name" value="Nucleotide-diphospho-sugar transferases"/>
    <property type="match status" value="1"/>
</dbReference>
<dbReference type="PANTHER" id="PTHR45887">
    <property type="entry name" value="TRANSLATION INITIATION FACTOR EIF-2B SUBUNIT EPSILON"/>
    <property type="match status" value="1"/>
</dbReference>
<dbReference type="Pfam" id="PF02020">
    <property type="entry name" value="W2"/>
    <property type="match status" value="1"/>
</dbReference>
<reference evidence="5 6" key="1">
    <citation type="submission" date="2014-04" db="EMBL/GenBank/DDBJ databases">
        <title>A new species of microsporidia sheds light on the evolution of extreme parasitism.</title>
        <authorList>
            <person name="Haag K.L."/>
            <person name="James T.Y."/>
            <person name="Larsson R."/>
            <person name="Schaer T.M."/>
            <person name="Refardt D."/>
            <person name="Pombert J.-F."/>
            <person name="Ebert D."/>
        </authorList>
    </citation>
    <scope>NUCLEOTIDE SEQUENCE [LARGE SCALE GENOMIC DNA]</scope>
    <source>
        <strain evidence="5 6">UGP3</strain>
        <tissue evidence="5">Spores</tissue>
    </source>
</reference>
<evidence type="ECO:0000313" key="5">
    <source>
        <dbReference type="EMBL" id="KGG51243.1"/>
    </source>
</evidence>
<dbReference type="InterPro" id="IPR029044">
    <property type="entry name" value="Nucleotide-diphossugar_trans"/>
</dbReference>
<comment type="caution">
    <text evidence="5">The sequence shown here is derived from an EMBL/GenBank/DDBJ whole genome shotgun (WGS) entry which is preliminary data.</text>
</comment>
<dbReference type="PROSITE" id="PS51363">
    <property type="entry name" value="W2"/>
    <property type="match status" value="1"/>
</dbReference>
<dbReference type="Gene3D" id="1.25.40.180">
    <property type="match status" value="1"/>
</dbReference>
<dbReference type="SMART" id="SM00515">
    <property type="entry name" value="eIF5C"/>
    <property type="match status" value="1"/>
</dbReference>
<feature type="region of interest" description="Disordered" evidence="3">
    <location>
        <begin position="485"/>
        <end position="513"/>
    </location>
</feature>
<dbReference type="VEuPathDB" id="MicrosporidiaDB:DI09_3p50"/>
<dbReference type="GO" id="GO:0005085">
    <property type="term" value="F:guanyl-nucleotide exchange factor activity"/>
    <property type="evidence" value="ECO:0007669"/>
    <property type="project" value="InterPro"/>
</dbReference>
<evidence type="ECO:0000256" key="2">
    <source>
        <dbReference type="ARBA" id="ARBA00044345"/>
    </source>
</evidence>
<gene>
    <name evidence="5" type="ORF">DI09_3p50</name>
</gene>
<evidence type="ECO:0000256" key="1">
    <source>
        <dbReference type="ARBA" id="ARBA00044144"/>
    </source>
</evidence>
<evidence type="ECO:0000259" key="4">
    <source>
        <dbReference type="PROSITE" id="PS51363"/>
    </source>
</evidence>
<sequence length="782" mass="85377">MGRIYALNIWGYRHSKELNSRVYGLYSLLPVANIPLVSYTLEWLASSGCISSIILAGTVDSISPLLAAINTSCSSLGDQLRDIDAAGIVTGDFLLLRSGALDYLSNSPLLPMLELHRSRRKSASSIMTTLLRRLPPSHHARNARDASIYVIDGERLVSMHSIDPKMEVLALFTENFDYQDIKVDFFQGISASDILSYEFSVSILGEQASPKGNAGSGSINGSYFSVVNSTFAFMAASRDILQRWCYPLVPDIPMSSLLHKVISPAMGTSTSPTIKGAKGSSTKTICHGQGVKLRRYGTCIAYVGEKVTMGTGVRFEGHVLIGSNSVIGSGVVLIDCVIGARTILDANASVKNSILFSSDDASCRIGTNASIQGSLLAPGTVVADGVRTRIGTILGTWTGLCPIYLETDLDPTCLRWVSSKLLSIGSKTETDRNTHRPNQPSVFMFISSDEEEAHHFTPPTSLVPWSVALGNRLRFAFKKKKFASPFPARPESENEDSHERGESDSDDDNEDADMKENINDLRDVEIELSKSAFFKTNDNWLTLNEPMFFSTKKTPWVEDVHASPDPTQSPDSLTSLKNKQSISLSGLSGLSGLETASASMSQTSKMPPVVHTPSASSHPQFATEIVETLKHALDYVAEVDSSPSSPMGSSPTSADLQAFVENTCVEINALKFAFNANFLEVLECWLPLFSKICHGSSAQSEILTLLLDTCVGCKTGIADFRWIVSHMYQLDILEEDDILKWWENATSAELSADLRTHEYSSILFSLSSFIEWLEEEDDSDHS</sequence>
<dbReference type="GO" id="GO:0005851">
    <property type="term" value="C:eukaryotic translation initiation factor 2B complex"/>
    <property type="evidence" value="ECO:0007669"/>
    <property type="project" value="TreeGrafter"/>
</dbReference>
<feature type="region of interest" description="Disordered" evidence="3">
    <location>
        <begin position="595"/>
        <end position="617"/>
    </location>
</feature>
<dbReference type="Gene3D" id="2.160.10.10">
    <property type="entry name" value="Hexapeptide repeat proteins"/>
    <property type="match status" value="1"/>
</dbReference>
<accession>A0A098VQD3</accession>
<dbReference type="SUPFAM" id="SSF48371">
    <property type="entry name" value="ARM repeat"/>
    <property type="match status" value="1"/>
</dbReference>
<proteinExistence type="predicted"/>
<dbReference type="GeneID" id="25259850"/>
<feature type="compositionally biased region" description="Polar residues" evidence="3">
    <location>
        <begin position="565"/>
        <end position="578"/>
    </location>
</feature>
<organism evidence="5 6">
    <name type="scientific">Mitosporidium daphniae</name>
    <dbReference type="NCBI Taxonomy" id="1485682"/>
    <lineage>
        <taxon>Eukaryota</taxon>
        <taxon>Fungi</taxon>
        <taxon>Fungi incertae sedis</taxon>
        <taxon>Microsporidia</taxon>
        <taxon>Mitosporidium</taxon>
    </lineage>
</organism>
<dbReference type="HOGENOM" id="CLU_358275_0_0_1"/>
<dbReference type="GO" id="GO:0003743">
    <property type="term" value="F:translation initiation factor activity"/>
    <property type="evidence" value="ECO:0007669"/>
    <property type="project" value="UniProtKB-KW"/>
</dbReference>
<dbReference type="RefSeq" id="XP_013237738.1">
    <property type="nucleotide sequence ID" value="XM_013382284.1"/>
</dbReference>
<dbReference type="OrthoDB" id="424572at2759"/>
<dbReference type="PANTHER" id="PTHR45887:SF1">
    <property type="entry name" value="TRANSLATION INITIATION FACTOR EIF-2B SUBUNIT EPSILON"/>
    <property type="match status" value="1"/>
</dbReference>
<feature type="compositionally biased region" description="Basic and acidic residues" evidence="3">
    <location>
        <begin position="490"/>
        <end position="503"/>
    </location>
</feature>
<dbReference type="InterPro" id="IPR011004">
    <property type="entry name" value="Trimer_LpxA-like_sf"/>
</dbReference>
<dbReference type="CDD" id="cd11558">
    <property type="entry name" value="W2_eIF2B_epsilon"/>
    <property type="match status" value="1"/>
</dbReference>
<name>A0A098VQD3_9MICR</name>
<evidence type="ECO:0000313" key="6">
    <source>
        <dbReference type="Proteomes" id="UP000029725"/>
    </source>
</evidence>
<feature type="compositionally biased region" description="Polar residues" evidence="3">
    <location>
        <begin position="595"/>
        <end position="605"/>
    </location>
</feature>
<dbReference type="EMBL" id="JMKJ01000333">
    <property type="protein sequence ID" value="KGG51243.1"/>
    <property type="molecule type" value="Genomic_DNA"/>
</dbReference>